<dbReference type="EMBL" id="BLXT01003952">
    <property type="protein sequence ID" value="GFO08175.1"/>
    <property type="molecule type" value="Genomic_DNA"/>
</dbReference>
<evidence type="ECO:0000313" key="2">
    <source>
        <dbReference type="Proteomes" id="UP000735302"/>
    </source>
</evidence>
<gene>
    <name evidence="1" type="ORF">PoB_003468000</name>
</gene>
<reference evidence="1 2" key="1">
    <citation type="journal article" date="2021" name="Elife">
        <title>Chloroplast acquisition without the gene transfer in kleptoplastic sea slugs, Plakobranchus ocellatus.</title>
        <authorList>
            <person name="Maeda T."/>
            <person name="Takahashi S."/>
            <person name="Yoshida T."/>
            <person name="Shimamura S."/>
            <person name="Takaki Y."/>
            <person name="Nagai Y."/>
            <person name="Toyoda A."/>
            <person name="Suzuki Y."/>
            <person name="Arimoto A."/>
            <person name="Ishii H."/>
            <person name="Satoh N."/>
            <person name="Nishiyama T."/>
            <person name="Hasebe M."/>
            <person name="Maruyama T."/>
            <person name="Minagawa J."/>
            <person name="Obokata J."/>
            <person name="Shigenobu S."/>
        </authorList>
    </citation>
    <scope>NUCLEOTIDE SEQUENCE [LARGE SCALE GENOMIC DNA]</scope>
</reference>
<dbReference type="AlphaFoldDB" id="A0AAV4AMP9"/>
<name>A0AAV4AMP9_9GAST</name>
<comment type="caution">
    <text evidence="1">The sequence shown here is derived from an EMBL/GenBank/DDBJ whole genome shotgun (WGS) entry which is preliminary data.</text>
</comment>
<sequence>MRAHRGWAEMGVGDATWDSNCLHIINCFNSNASTPCKRAHALGECVGPKLWKCAHRILIARFLSLYVYACKPRGNTNILETCPTLFTKIEDITAKFATSDTDVNSYPTPCELAQDVEQFFINNTPSCKHEEFLNVNLDGPVLWRQERCIEGRKHIAIAVCMEDKIRYCLKIDRNLELIISIMEDFFRDLCKKGVQASLDFCPSLITNLKDLKVDTASNSTFCELKETLLYIFNKNVEVCNHRNHLMNVISKLKLLKEAVDCKEESKNATARFAS</sequence>
<accession>A0AAV4AMP9</accession>
<protein>
    <submittedName>
        <fullName evidence="1">Uncharacterized protein</fullName>
    </submittedName>
</protein>
<dbReference type="Proteomes" id="UP000735302">
    <property type="component" value="Unassembled WGS sequence"/>
</dbReference>
<proteinExistence type="predicted"/>
<keyword evidence="2" id="KW-1185">Reference proteome</keyword>
<evidence type="ECO:0000313" key="1">
    <source>
        <dbReference type="EMBL" id="GFO08175.1"/>
    </source>
</evidence>
<organism evidence="1 2">
    <name type="scientific">Plakobranchus ocellatus</name>
    <dbReference type="NCBI Taxonomy" id="259542"/>
    <lineage>
        <taxon>Eukaryota</taxon>
        <taxon>Metazoa</taxon>
        <taxon>Spiralia</taxon>
        <taxon>Lophotrochozoa</taxon>
        <taxon>Mollusca</taxon>
        <taxon>Gastropoda</taxon>
        <taxon>Heterobranchia</taxon>
        <taxon>Euthyneura</taxon>
        <taxon>Panpulmonata</taxon>
        <taxon>Sacoglossa</taxon>
        <taxon>Placobranchoidea</taxon>
        <taxon>Plakobranchidae</taxon>
        <taxon>Plakobranchus</taxon>
    </lineage>
</organism>